<dbReference type="RefSeq" id="WP_254157606.1">
    <property type="nucleotide sequence ID" value="NZ_CP100355.1"/>
</dbReference>
<dbReference type="PANTHER" id="PTHR23088">
    <property type="entry name" value="NITRILASE-RELATED"/>
    <property type="match status" value="1"/>
</dbReference>
<dbReference type="SUPFAM" id="SSF56317">
    <property type="entry name" value="Carbon-nitrogen hydrolase"/>
    <property type="match status" value="1"/>
</dbReference>
<protein>
    <submittedName>
        <fullName evidence="3">Carbon-nitrogen family hydrolase</fullName>
    </submittedName>
</protein>
<feature type="domain" description="CN hydrolase" evidence="2">
    <location>
        <begin position="30"/>
        <end position="278"/>
    </location>
</feature>
<dbReference type="PROSITE" id="PS50263">
    <property type="entry name" value="CN_HYDROLASE"/>
    <property type="match status" value="1"/>
</dbReference>
<evidence type="ECO:0000256" key="1">
    <source>
        <dbReference type="SAM" id="MobiDB-lite"/>
    </source>
</evidence>
<keyword evidence="4" id="KW-1185">Reference proteome</keyword>
<organism evidence="3 4">
    <name type="scientific">Natronosalvus rutilus</name>
    <dbReference type="NCBI Taxonomy" id="2953753"/>
    <lineage>
        <taxon>Archaea</taxon>
        <taxon>Methanobacteriati</taxon>
        <taxon>Methanobacteriota</taxon>
        <taxon>Stenosarchaea group</taxon>
        <taxon>Halobacteria</taxon>
        <taxon>Halobacteriales</taxon>
        <taxon>Natrialbaceae</taxon>
        <taxon>Natronosalvus</taxon>
    </lineage>
</organism>
<evidence type="ECO:0000313" key="3">
    <source>
        <dbReference type="EMBL" id="UTF53283.1"/>
    </source>
</evidence>
<dbReference type="Gene3D" id="3.60.110.10">
    <property type="entry name" value="Carbon-nitrogen hydrolase"/>
    <property type="match status" value="1"/>
</dbReference>
<dbReference type="InterPro" id="IPR001110">
    <property type="entry name" value="UPF0012_CS"/>
</dbReference>
<dbReference type="InterPro" id="IPR036526">
    <property type="entry name" value="C-N_Hydrolase_sf"/>
</dbReference>
<accession>A0A9E7NAD8</accession>
<dbReference type="Proteomes" id="UP001056855">
    <property type="component" value="Chromosome"/>
</dbReference>
<name>A0A9E7NAD8_9EURY</name>
<dbReference type="PROSITE" id="PS01227">
    <property type="entry name" value="UPF0012"/>
    <property type="match status" value="1"/>
</dbReference>
<dbReference type="GO" id="GO:0016787">
    <property type="term" value="F:hydrolase activity"/>
    <property type="evidence" value="ECO:0007669"/>
    <property type="project" value="UniProtKB-KW"/>
</dbReference>
<dbReference type="InterPro" id="IPR003010">
    <property type="entry name" value="C-N_Hydrolase"/>
</dbReference>
<proteinExistence type="predicted"/>
<feature type="compositionally biased region" description="Basic and acidic residues" evidence="1">
    <location>
        <begin position="13"/>
        <end position="23"/>
    </location>
</feature>
<feature type="compositionally biased region" description="Low complexity" evidence="1">
    <location>
        <begin position="1"/>
        <end position="11"/>
    </location>
</feature>
<dbReference type="Pfam" id="PF00795">
    <property type="entry name" value="CN_hydrolase"/>
    <property type="match status" value="1"/>
</dbReference>
<dbReference type="CDD" id="cd07583">
    <property type="entry name" value="nitrilase_5"/>
    <property type="match status" value="1"/>
</dbReference>
<dbReference type="GeneID" id="73291611"/>
<dbReference type="PANTHER" id="PTHR23088:SF27">
    <property type="entry name" value="DEAMINATED GLUTATHIONE AMIDASE"/>
    <property type="match status" value="1"/>
</dbReference>
<dbReference type="KEGG" id="sawl:NGM29_16155"/>
<evidence type="ECO:0000259" key="2">
    <source>
        <dbReference type="PROSITE" id="PS50263"/>
    </source>
</evidence>
<keyword evidence="3" id="KW-0378">Hydrolase</keyword>
<dbReference type="EMBL" id="CP100355">
    <property type="protein sequence ID" value="UTF53283.1"/>
    <property type="molecule type" value="Genomic_DNA"/>
</dbReference>
<feature type="region of interest" description="Disordered" evidence="1">
    <location>
        <begin position="1"/>
        <end position="23"/>
    </location>
</feature>
<sequence>MTENTDAAAEATTDEHGAAGREDVNENEGISLALAQLAVEAGDLEGNRDRAVDAIERAAARGADLVALPELFTVGYFEFDLYARSAEPLEGETLGRLRDAAIENDVAVLTGSFVEDLAATDSVETPADEGYANTTALLSASGNLELVYRKHHLFGYESAETELLVPGEAIETATVCGLTVGVSTCYDLRFPELYRRLVDQGVELILVPSAWPYPRLEHWQTLSRARAIENQCYVATINGSGSFEEASLLGRSTVYDPWGTVLASSGDDPALVMADVDAGTVSEVRSRFPALRDRRL</sequence>
<reference evidence="3" key="1">
    <citation type="submission" date="2022-06" db="EMBL/GenBank/DDBJ databases">
        <title>Diverse halophilic archaea isolated from saline environments.</title>
        <authorList>
            <person name="Cui H.-L."/>
        </authorList>
    </citation>
    <scope>NUCLEOTIDE SEQUENCE</scope>
    <source>
        <strain evidence="3">WLHS1</strain>
    </source>
</reference>
<gene>
    <name evidence="3" type="ORF">NGM29_16155</name>
</gene>
<dbReference type="AlphaFoldDB" id="A0A9E7NAD8"/>
<evidence type="ECO:0000313" key="4">
    <source>
        <dbReference type="Proteomes" id="UP001056855"/>
    </source>
</evidence>